<gene>
    <name evidence="1" type="ORF">C5469_18780</name>
</gene>
<comment type="caution">
    <text evidence="1">The sequence shown here is derived from an EMBL/GenBank/DDBJ whole genome shotgun (WGS) entry which is preliminary data.</text>
</comment>
<name>A0A7X5QGQ7_9GAMM</name>
<evidence type="ECO:0000313" key="1">
    <source>
        <dbReference type="EMBL" id="NHB94064.1"/>
    </source>
</evidence>
<dbReference type="Pfam" id="PF22283">
    <property type="entry name" value="DUF6960"/>
    <property type="match status" value="1"/>
</dbReference>
<protein>
    <submittedName>
        <fullName evidence="1">Uncharacterized protein</fullName>
    </submittedName>
</protein>
<dbReference type="Proteomes" id="UP000591844">
    <property type="component" value="Unassembled WGS sequence"/>
</dbReference>
<dbReference type="EMBL" id="PUJW01000025">
    <property type="protein sequence ID" value="NHB94064.1"/>
    <property type="molecule type" value="Genomic_DNA"/>
</dbReference>
<proteinExistence type="predicted"/>
<reference evidence="1 2" key="1">
    <citation type="submission" date="2018-02" db="EMBL/GenBank/DDBJ databases">
        <authorList>
            <person name="Machado R.A."/>
        </authorList>
    </citation>
    <scope>NUCLEOTIDE SEQUENCE [LARGE SCALE GENOMIC DNA]</scope>
    <source>
        <strain evidence="1 2">DSM 19724</strain>
    </source>
</reference>
<organism evidence="1 2">
    <name type="scientific">Photorhabdus cinerea</name>
    <dbReference type="NCBI Taxonomy" id="471575"/>
    <lineage>
        <taxon>Bacteria</taxon>
        <taxon>Pseudomonadati</taxon>
        <taxon>Pseudomonadota</taxon>
        <taxon>Gammaproteobacteria</taxon>
        <taxon>Enterobacterales</taxon>
        <taxon>Morganellaceae</taxon>
        <taxon>Photorhabdus</taxon>
    </lineage>
</organism>
<evidence type="ECO:0000313" key="2">
    <source>
        <dbReference type="Proteomes" id="UP000591844"/>
    </source>
</evidence>
<dbReference type="InterPro" id="IPR053804">
    <property type="entry name" value="DUF6960"/>
</dbReference>
<dbReference type="AlphaFoldDB" id="A0A7X5QGQ7"/>
<keyword evidence="2" id="KW-1185">Reference proteome</keyword>
<accession>A0A7X5QGQ7</accession>
<dbReference type="RefSeq" id="WP_166309776.1">
    <property type="nucleotide sequence ID" value="NZ_CAWPIB010000025.1"/>
</dbReference>
<sequence length="132" mass="15563">MINSLDLKGTWGLYPWFDEDDVNLIYPDDLERVRKLILHGKVFYCSEQCGKFIRLNYGDYSFRVKPDLFKPVREVHFMVGDNVKVASSLDKRGTILNIGWHHKNDEPIYYLSFNGKKSSRRYAEDELIPVQE</sequence>